<dbReference type="InterPro" id="IPR023209">
    <property type="entry name" value="DAO"/>
</dbReference>
<reference evidence="8" key="1">
    <citation type="submission" date="2023-03" db="EMBL/GenBank/DDBJ databases">
        <title>Massive genome expansion in bonnet fungi (Mycena s.s.) driven by repeated elements and novel gene families across ecological guilds.</title>
        <authorList>
            <consortium name="Lawrence Berkeley National Laboratory"/>
            <person name="Harder C.B."/>
            <person name="Miyauchi S."/>
            <person name="Viragh M."/>
            <person name="Kuo A."/>
            <person name="Thoen E."/>
            <person name="Andreopoulos B."/>
            <person name="Lu D."/>
            <person name="Skrede I."/>
            <person name="Drula E."/>
            <person name="Henrissat B."/>
            <person name="Morin E."/>
            <person name="Kohler A."/>
            <person name="Barry K."/>
            <person name="LaButti K."/>
            <person name="Morin E."/>
            <person name="Salamov A."/>
            <person name="Lipzen A."/>
            <person name="Mereny Z."/>
            <person name="Hegedus B."/>
            <person name="Baldrian P."/>
            <person name="Stursova M."/>
            <person name="Weitz H."/>
            <person name="Taylor A."/>
            <person name="Grigoriev I.V."/>
            <person name="Nagy L.G."/>
            <person name="Martin F."/>
            <person name="Kauserud H."/>
        </authorList>
    </citation>
    <scope>NUCLEOTIDE SEQUENCE</scope>
    <source>
        <strain evidence="8">9284</strain>
    </source>
</reference>
<dbReference type="GO" id="GO:0005737">
    <property type="term" value="C:cytoplasm"/>
    <property type="evidence" value="ECO:0007669"/>
    <property type="project" value="TreeGrafter"/>
</dbReference>
<comment type="similarity">
    <text evidence="2">Belongs to the DAMOX/DASOX family.</text>
</comment>
<evidence type="ECO:0000256" key="3">
    <source>
        <dbReference type="ARBA" id="ARBA00022630"/>
    </source>
</evidence>
<dbReference type="SUPFAM" id="SSF54373">
    <property type="entry name" value="FAD-linked reductases, C-terminal domain"/>
    <property type="match status" value="1"/>
</dbReference>
<feature type="binding site" evidence="6">
    <location>
        <begin position="51"/>
        <end position="52"/>
    </location>
    <ligand>
        <name>FAD</name>
        <dbReference type="ChEBI" id="CHEBI:57692"/>
    </ligand>
</feature>
<dbReference type="Proteomes" id="UP001221142">
    <property type="component" value="Unassembled WGS sequence"/>
</dbReference>
<evidence type="ECO:0000256" key="2">
    <source>
        <dbReference type="ARBA" id="ARBA00006730"/>
    </source>
</evidence>
<feature type="domain" description="FAD dependent oxidoreductase" evidence="7">
    <location>
        <begin position="9"/>
        <end position="361"/>
    </location>
</feature>
<keyword evidence="3" id="KW-0285">Flavoprotein</keyword>
<keyword evidence="9" id="KW-1185">Reference proteome</keyword>
<dbReference type="Pfam" id="PF01266">
    <property type="entry name" value="DAO"/>
    <property type="match status" value="1"/>
</dbReference>
<accession>A0AAD7FEA1</accession>
<dbReference type="PIRSF" id="PIRSF000189">
    <property type="entry name" value="D-aa_oxidase"/>
    <property type="match status" value="1"/>
</dbReference>
<dbReference type="Gene3D" id="3.30.9.10">
    <property type="entry name" value="D-Amino Acid Oxidase, subunit A, domain 2"/>
    <property type="match status" value="1"/>
</dbReference>
<keyword evidence="5" id="KW-0560">Oxidoreductase</keyword>
<gene>
    <name evidence="8" type="ORF">FB45DRAFT_932373</name>
</gene>
<keyword evidence="4 6" id="KW-0274">FAD</keyword>
<evidence type="ECO:0000256" key="6">
    <source>
        <dbReference type="PIRSR" id="PIRSR000189-1"/>
    </source>
</evidence>
<comment type="cofactor">
    <cofactor evidence="1 6">
        <name>FAD</name>
        <dbReference type="ChEBI" id="CHEBI:57692"/>
    </cofactor>
</comment>
<feature type="binding site" evidence="6">
    <location>
        <position position="167"/>
    </location>
    <ligand>
        <name>FAD</name>
        <dbReference type="ChEBI" id="CHEBI:57692"/>
    </ligand>
</feature>
<feature type="binding site" evidence="6">
    <location>
        <position position="314"/>
    </location>
    <ligand>
        <name>D-dopa</name>
        <dbReference type="ChEBI" id="CHEBI:149689"/>
    </ligand>
</feature>
<sequence length="372" mass="40991">MTASRPKQITVIGAGVIGLTTAIKLQEMDGYQVTIVAEFLPTDEPTPAQYTSHWAGGHHCTAARDNSRQQKMDMETFRVFWEMSEPGHPAEKCFIRTPQYDHYFDDRGHPKGLEAMPDFKILPKSELLPGAVSGVSFTIINFDPSTYLPYLHRRFLDAGGKMVRGSVQHIKQVVEGGAAIFERGGTPAPPDAVIVCTGLGARKLGGVDDMTVTSVRGQTIILHAPWVKSGATRRLVEDGMASYMIPRRNGNIVLGGTRGVDDWYPLPRPETKVWIMERALALWPEIAPPEVREERNPTIDDLYPLVVGDGVGFRPERRDGIRLEVEWVEANGAKAPVIFHYGHGSSGFESSWGSASMAVELLQGALKERTSN</sequence>
<dbReference type="InterPro" id="IPR006076">
    <property type="entry name" value="FAD-dep_OxRdtase"/>
</dbReference>
<dbReference type="GO" id="GO:0071949">
    <property type="term" value="F:FAD binding"/>
    <property type="evidence" value="ECO:0007669"/>
    <property type="project" value="InterPro"/>
</dbReference>
<dbReference type="SUPFAM" id="SSF51971">
    <property type="entry name" value="Nucleotide-binding domain"/>
    <property type="match status" value="1"/>
</dbReference>
<evidence type="ECO:0000256" key="4">
    <source>
        <dbReference type="ARBA" id="ARBA00022827"/>
    </source>
</evidence>
<dbReference type="GO" id="GO:0019478">
    <property type="term" value="P:D-amino acid catabolic process"/>
    <property type="evidence" value="ECO:0007669"/>
    <property type="project" value="TreeGrafter"/>
</dbReference>
<feature type="binding site" evidence="6">
    <location>
        <position position="197"/>
    </location>
    <ligand>
        <name>FAD</name>
        <dbReference type="ChEBI" id="CHEBI:57692"/>
    </ligand>
</feature>
<evidence type="ECO:0000256" key="1">
    <source>
        <dbReference type="ARBA" id="ARBA00001974"/>
    </source>
</evidence>
<dbReference type="PANTHER" id="PTHR11530">
    <property type="entry name" value="D-AMINO ACID OXIDASE"/>
    <property type="match status" value="1"/>
</dbReference>
<comment type="caution">
    <text evidence="8">The sequence shown here is derived from an EMBL/GenBank/DDBJ whole genome shotgun (WGS) entry which is preliminary data.</text>
</comment>
<organism evidence="8 9">
    <name type="scientific">Roridomyces roridus</name>
    <dbReference type="NCBI Taxonomy" id="1738132"/>
    <lineage>
        <taxon>Eukaryota</taxon>
        <taxon>Fungi</taxon>
        <taxon>Dikarya</taxon>
        <taxon>Basidiomycota</taxon>
        <taxon>Agaricomycotina</taxon>
        <taxon>Agaricomycetes</taxon>
        <taxon>Agaricomycetidae</taxon>
        <taxon>Agaricales</taxon>
        <taxon>Marasmiineae</taxon>
        <taxon>Mycenaceae</taxon>
        <taxon>Roridomyces</taxon>
    </lineage>
</organism>
<name>A0AAD7FEA1_9AGAR</name>
<dbReference type="Gene3D" id="3.40.50.720">
    <property type="entry name" value="NAD(P)-binding Rossmann-like Domain"/>
    <property type="match status" value="1"/>
</dbReference>
<dbReference type="EMBL" id="JARKIF010000019">
    <property type="protein sequence ID" value="KAJ7618752.1"/>
    <property type="molecule type" value="Genomic_DNA"/>
</dbReference>
<evidence type="ECO:0000256" key="5">
    <source>
        <dbReference type="ARBA" id="ARBA00023002"/>
    </source>
</evidence>
<dbReference type="AlphaFoldDB" id="A0AAD7FEA1"/>
<evidence type="ECO:0000259" key="7">
    <source>
        <dbReference type="Pfam" id="PF01266"/>
    </source>
</evidence>
<feature type="binding site" evidence="6">
    <location>
        <position position="243"/>
    </location>
    <ligand>
        <name>D-dopa</name>
        <dbReference type="ChEBI" id="CHEBI:149689"/>
    </ligand>
</feature>
<dbReference type="PANTHER" id="PTHR11530:SF11">
    <property type="entry name" value="D-ASPARTATE OXIDASE"/>
    <property type="match status" value="1"/>
</dbReference>
<protein>
    <submittedName>
        <fullName evidence="8">D-amino-acid oxidase</fullName>
    </submittedName>
</protein>
<evidence type="ECO:0000313" key="9">
    <source>
        <dbReference type="Proteomes" id="UP001221142"/>
    </source>
</evidence>
<evidence type="ECO:0000313" key="8">
    <source>
        <dbReference type="EMBL" id="KAJ7618752.1"/>
    </source>
</evidence>
<proteinExistence type="inferred from homology"/>
<dbReference type="GO" id="GO:0003884">
    <property type="term" value="F:D-amino-acid oxidase activity"/>
    <property type="evidence" value="ECO:0007669"/>
    <property type="project" value="InterPro"/>
</dbReference>